<feature type="repeat" description="WD" evidence="4">
    <location>
        <begin position="598"/>
        <end position="630"/>
    </location>
</feature>
<feature type="repeat" description="WD" evidence="4">
    <location>
        <begin position="106"/>
        <end position="139"/>
    </location>
</feature>
<sequence length="904" mass="100667">MVKSYTRYELEHVFGVVVSTQSNAIFLADPKAGASSGRAVVAALERVIVWDVKKGEKLMSWIDPDCKAEVTQMAQSPADQDIFAVGYSDGSIRLWTMASGQLIVTLNGHRSAITSLAFDLDGMRLASGSRDTNIVLWDVIAEVGITRLKGHRDQITALLFLEVDGASHLLSTSKDAFLKLWDLTTSHAVETHTAHRGETWALAQSPDGSTLATAGQDGELKLWSINAKAQPANNEKVFACLGSLPRQSKARPVTLAYHASGSYLAIQGADKAVEIFRIRPADELEKLLKRRRKRLAAKDKAEQETAEIKFDDKHVSYVTLRSSHKIRSICWSPSPNLTLLCALHNNSLEVYTIPPAESLSSKHEVPEYIKAHALELPGHQAEVRTLTLSSANDILATGSDGLLKLWNINSGACIRTIECGYCLALTFILQDRYIVAATKEGKLQLFDIASSTLVETLDAHEGAVWSLQVHPDGRTLVTGSADKTVKFWRFETTQVDVVGTTRQTQRLTLKHAKTLKLTDDVLSVRFSPDAKLLAVALLDATVKVFFADTLKFFLSLYGHKLPVLNMDVSSDSKMLVTCSADKNVKLWGLDFGDCHKSIFAHNDAILQVAFEQEGHNFFTSGRDKKINYWDGDRFENILRLDGHHGEVAAMAVSGDSEFVVSSGHDCSIRVWRQSDDPVFLEEEREKEMEEIYEDQLADSLQRTEMNEMTDEGEEAGRAGQATTETLTAGEKIIEALEICEADRLMMLEYERQKVHRPAMTVPQRSPVLHVLNVSAERHLLNICQAVKPSHLEDALLILPFDKVSTFLIFLDSWARHAWNMPLTTKILMVLIRMHHAQIVANQLMRPMLDAVRTHLRQALQRQKDLMGFNLAALGFLQRDHAANTQTDFEEPVEQPVKRAFATIS</sequence>
<comment type="similarity">
    <text evidence="3">Belongs to the WD repeat WDR3/UTP12 family.</text>
</comment>
<dbReference type="PROSITE" id="PS00678">
    <property type="entry name" value="WD_REPEATS_1"/>
    <property type="match status" value="3"/>
</dbReference>
<dbReference type="InterPro" id="IPR019775">
    <property type="entry name" value="WD40_repeat_CS"/>
</dbReference>
<feature type="repeat" description="WD" evidence="4">
    <location>
        <begin position="192"/>
        <end position="233"/>
    </location>
</feature>
<dbReference type="SUPFAM" id="SSF117289">
    <property type="entry name" value="Nucleoporin domain"/>
    <property type="match status" value="1"/>
</dbReference>
<dbReference type="EMBL" id="MCFI01000010">
    <property type="protein sequence ID" value="ORY81873.1"/>
    <property type="molecule type" value="Genomic_DNA"/>
</dbReference>
<evidence type="ECO:0000256" key="1">
    <source>
        <dbReference type="ARBA" id="ARBA00022574"/>
    </source>
</evidence>
<dbReference type="InterPro" id="IPR020472">
    <property type="entry name" value="WD40_PAC1"/>
</dbReference>
<protein>
    <submittedName>
        <fullName evidence="6">WD domain-containing protein</fullName>
    </submittedName>
</protein>
<dbReference type="SMART" id="SM00320">
    <property type="entry name" value="WD40"/>
    <property type="match status" value="13"/>
</dbReference>
<dbReference type="Pfam" id="PF25173">
    <property type="entry name" value="Beta-prop_WDR3_1st"/>
    <property type="match status" value="1"/>
</dbReference>
<gene>
    <name evidence="6" type="ORF">BCR37DRAFT_402716</name>
</gene>
<evidence type="ECO:0000256" key="4">
    <source>
        <dbReference type="PROSITE-ProRule" id="PRU00221"/>
    </source>
</evidence>
<keyword evidence="1 4" id="KW-0853">WD repeat</keyword>
<dbReference type="Pfam" id="PF25172">
    <property type="entry name" value="Beta-prop_WDR3_2nd"/>
    <property type="match status" value="1"/>
</dbReference>
<dbReference type="GO" id="GO:0030490">
    <property type="term" value="P:maturation of SSU-rRNA"/>
    <property type="evidence" value="ECO:0007669"/>
    <property type="project" value="TreeGrafter"/>
</dbReference>
<dbReference type="Gene3D" id="2.130.10.10">
    <property type="entry name" value="YVTN repeat-like/Quinoprotein amine dehydrogenase"/>
    <property type="match status" value="4"/>
</dbReference>
<evidence type="ECO:0000313" key="7">
    <source>
        <dbReference type="Proteomes" id="UP000193685"/>
    </source>
</evidence>
<feature type="domain" description="Small-subunit processome Utp12" evidence="5">
    <location>
        <begin position="776"/>
        <end position="878"/>
    </location>
</feature>
<dbReference type="InterPro" id="IPR036322">
    <property type="entry name" value="WD40_repeat_dom_sf"/>
</dbReference>
<dbReference type="PROSITE" id="PS50294">
    <property type="entry name" value="WD_REPEATS_REGION"/>
    <property type="match status" value="8"/>
</dbReference>
<reference evidence="6 7" key="1">
    <citation type="submission" date="2016-07" db="EMBL/GenBank/DDBJ databases">
        <title>Pervasive Adenine N6-methylation of Active Genes in Fungi.</title>
        <authorList>
            <consortium name="DOE Joint Genome Institute"/>
            <person name="Mondo S.J."/>
            <person name="Dannebaum R.O."/>
            <person name="Kuo R.C."/>
            <person name="Labutti K."/>
            <person name="Haridas S."/>
            <person name="Kuo A."/>
            <person name="Salamov A."/>
            <person name="Ahrendt S.R."/>
            <person name="Lipzen A."/>
            <person name="Sullivan W."/>
            <person name="Andreopoulos W.B."/>
            <person name="Clum A."/>
            <person name="Lindquist E."/>
            <person name="Daum C."/>
            <person name="Ramamoorthy G.K."/>
            <person name="Gryganskyi A."/>
            <person name="Culley D."/>
            <person name="Magnuson J.K."/>
            <person name="James T.Y."/>
            <person name="O'Malley M.A."/>
            <person name="Stajich J.E."/>
            <person name="Spatafora J.W."/>
            <person name="Visel A."/>
            <person name="Grigoriev I.V."/>
        </authorList>
    </citation>
    <scope>NUCLEOTIDE SEQUENCE [LARGE SCALE GENOMIC DNA]</scope>
    <source>
        <strain evidence="6 7">12-1054</strain>
    </source>
</reference>
<feature type="repeat" description="WD" evidence="4">
    <location>
        <begin position="640"/>
        <end position="671"/>
    </location>
</feature>
<proteinExistence type="inferred from homology"/>
<dbReference type="FunFam" id="2.130.10.10:FF:000157">
    <property type="entry name" value="WD repeat domain 3"/>
    <property type="match status" value="1"/>
</dbReference>
<keyword evidence="2" id="KW-0677">Repeat</keyword>
<dbReference type="InterPro" id="IPR007148">
    <property type="entry name" value="SSU_processome_Utp12"/>
</dbReference>
<dbReference type="InterPro" id="IPR001680">
    <property type="entry name" value="WD40_rpt"/>
</dbReference>
<dbReference type="RefSeq" id="XP_040725007.1">
    <property type="nucleotide sequence ID" value="XM_040871931.1"/>
</dbReference>
<dbReference type="Pfam" id="PF04003">
    <property type="entry name" value="Utp12"/>
    <property type="match status" value="1"/>
</dbReference>
<dbReference type="GO" id="GO:0032040">
    <property type="term" value="C:small-subunit processome"/>
    <property type="evidence" value="ECO:0007669"/>
    <property type="project" value="TreeGrafter"/>
</dbReference>
<name>A0A1Y2FD72_PROLT</name>
<dbReference type="STRING" id="56484.A0A1Y2FD72"/>
<evidence type="ECO:0000259" key="5">
    <source>
        <dbReference type="Pfam" id="PF04003"/>
    </source>
</evidence>
<dbReference type="GO" id="GO:0030515">
    <property type="term" value="F:snoRNA binding"/>
    <property type="evidence" value="ECO:0007669"/>
    <property type="project" value="TreeGrafter"/>
</dbReference>
<evidence type="ECO:0000256" key="2">
    <source>
        <dbReference type="ARBA" id="ARBA00022737"/>
    </source>
</evidence>
<dbReference type="Proteomes" id="UP000193685">
    <property type="component" value="Unassembled WGS sequence"/>
</dbReference>
<feature type="repeat" description="WD" evidence="4">
    <location>
        <begin position="79"/>
        <end position="105"/>
    </location>
</feature>
<keyword evidence="7" id="KW-1185">Reference proteome</keyword>
<comment type="caution">
    <text evidence="6">The sequence shown here is derived from an EMBL/GenBank/DDBJ whole genome shotgun (WGS) entry which is preliminary data.</text>
</comment>
<dbReference type="GO" id="GO:0034388">
    <property type="term" value="C:Pwp2p-containing subcomplex of 90S preribosome"/>
    <property type="evidence" value="ECO:0007669"/>
    <property type="project" value="TreeGrafter"/>
</dbReference>
<feature type="repeat" description="WD" evidence="4">
    <location>
        <begin position="376"/>
        <end position="416"/>
    </location>
</feature>
<dbReference type="InterPro" id="IPR051570">
    <property type="entry name" value="TBC1_cilium_biogenesis"/>
</dbReference>
<evidence type="ECO:0000313" key="6">
    <source>
        <dbReference type="EMBL" id="ORY81873.1"/>
    </source>
</evidence>
<dbReference type="PROSITE" id="PS50082">
    <property type="entry name" value="WD_REPEATS_2"/>
    <property type="match status" value="9"/>
</dbReference>
<dbReference type="OMA" id="MNIPLTC"/>
<evidence type="ECO:0000256" key="3">
    <source>
        <dbReference type="ARBA" id="ARBA00038229"/>
    </source>
</evidence>
<dbReference type="PANTHER" id="PTHR19853">
    <property type="entry name" value="WD REPEAT CONTAINING PROTEIN 3 WDR3"/>
    <property type="match status" value="1"/>
</dbReference>
<organism evidence="6 7">
    <name type="scientific">Protomyces lactucae-debilis</name>
    <dbReference type="NCBI Taxonomy" id="2754530"/>
    <lineage>
        <taxon>Eukaryota</taxon>
        <taxon>Fungi</taxon>
        <taxon>Dikarya</taxon>
        <taxon>Ascomycota</taxon>
        <taxon>Taphrinomycotina</taxon>
        <taxon>Taphrinomycetes</taxon>
        <taxon>Taphrinales</taxon>
        <taxon>Protomycetaceae</taxon>
        <taxon>Protomyces</taxon>
    </lineage>
</organism>
<dbReference type="SUPFAM" id="SSF50978">
    <property type="entry name" value="WD40 repeat-like"/>
    <property type="match status" value="1"/>
</dbReference>
<feature type="repeat" description="WD" evidence="4">
    <location>
        <begin position="148"/>
        <end position="191"/>
    </location>
</feature>
<dbReference type="GeneID" id="63788530"/>
<dbReference type="CDD" id="cd00200">
    <property type="entry name" value="WD40"/>
    <property type="match status" value="2"/>
</dbReference>
<dbReference type="PANTHER" id="PTHR19853:SF0">
    <property type="entry name" value="WD REPEAT-CONTAINING PROTEIN 3"/>
    <property type="match status" value="1"/>
</dbReference>
<dbReference type="InterPro" id="IPR015943">
    <property type="entry name" value="WD40/YVTN_repeat-like_dom_sf"/>
</dbReference>
<dbReference type="AlphaFoldDB" id="A0A1Y2FD72"/>
<accession>A0A1Y2FD72</accession>
<feature type="repeat" description="WD" evidence="4">
    <location>
        <begin position="556"/>
        <end position="597"/>
    </location>
</feature>
<dbReference type="OrthoDB" id="407922at2759"/>
<dbReference type="PRINTS" id="PR00320">
    <property type="entry name" value="GPROTEINBRPT"/>
</dbReference>
<feature type="repeat" description="WD" evidence="4">
    <location>
        <begin position="457"/>
        <end position="498"/>
    </location>
</feature>